<dbReference type="CDD" id="cd02440">
    <property type="entry name" value="AdoMet_MTases"/>
    <property type="match status" value="1"/>
</dbReference>
<dbReference type="GO" id="GO:0008168">
    <property type="term" value="F:methyltransferase activity"/>
    <property type="evidence" value="ECO:0007669"/>
    <property type="project" value="UniProtKB-KW"/>
</dbReference>
<keyword evidence="2" id="KW-0808">Transferase</keyword>
<comment type="caution">
    <text evidence="2">The sequence shown here is derived from an EMBL/GenBank/DDBJ whole genome shotgun (WGS) entry which is preliminary data.</text>
</comment>
<evidence type="ECO:0000259" key="1">
    <source>
        <dbReference type="Pfam" id="PF13649"/>
    </source>
</evidence>
<gene>
    <name evidence="2" type="ORF">H8B09_07580</name>
</gene>
<feature type="domain" description="Methyltransferase" evidence="1">
    <location>
        <begin position="38"/>
        <end position="129"/>
    </location>
</feature>
<keyword evidence="2" id="KW-0489">Methyltransferase</keyword>
<reference evidence="2 3" key="1">
    <citation type="submission" date="2020-09" db="EMBL/GenBank/DDBJ databases">
        <title>Paenibacillus sp. strain PR3 16S rRNA gene Genome sequencing and assembly.</title>
        <authorList>
            <person name="Kim J."/>
        </authorList>
    </citation>
    <scope>NUCLEOTIDE SEQUENCE [LARGE SCALE GENOMIC DNA]</scope>
    <source>
        <strain evidence="2 3">PR3</strain>
    </source>
</reference>
<dbReference type="InterPro" id="IPR029063">
    <property type="entry name" value="SAM-dependent_MTases_sf"/>
</dbReference>
<dbReference type="InterPro" id="IPR041698">
    <property type="entry name" value="Methyltransf_25"/>
</dbReference>
<dbReference type="GO" id="GO:0032259">
    <property type="term" value="P:methylation"/>
    <property type="evidence" value="ECO:0007669"/>
    <property type="project" value="UniProtKB-KW"/>
</dbReference>
<accession>A0ABR8MRI5</accession>
<evidence type="ECO:0000313" key="2">
    <source>
        <dbReference type="EMBL" id="MBD3918605.1"/>
    </source>
</evidence>
<organism evidence="2 3">
    <name type="scientific">Paenibacillus terricola</name>
    <dbReference type="NCBI Taxonomy" id="2763503"/>
    <lineage>
        <taxon>Bacteria</taxon>
        <taxon>Bacillati</taxon>
        <taxon>Bacillota</taxon>
        <taxon>Bacilli</taxon>
        <taxon>Bacillales</taxon>
        <taxon>Paenibacillaceae</taxon>
        <taxon>Paenibacillus</taxon>
    </lineage>
</organism>
<protein>
    <submittedName>
        <fullName evidence="2">Class I SAM-dependent methyltransferase</fullName>
    </submittedName>
</protein>
<dbReference type="RefSeq" id="WP_191202925.1">
    <property type="nucleotide sequence ID" value="NZ_JACXZA010000002.1"/>
</dbReference>
<dbReference type="Gene3D" id="3.40.50.150">
    <property type="entry name" value="Vaccinia Virus protein VP39"/>
    <property type="match status" value="1"/>
</dbReference>
<dbReference type="Proteomes" id="UP000609346">
    <property type="component" value="Unassembled WGS sequence"/>
</dbReference>
<dbReference type="SUPFAM" id="SSF53335">
    <property type="entry name" value="S-adenosyl-L-methionine-dependent methyltransferases"/>
    <property type="match status" value="1"/>
</dbReference>
<sequence length="203" mass="24073">MELLEYWNQSHSRPEKKPKYDGWLDKYKEYLIACNEPIIDLGCGLGNNTLYLLERNYCVISCDLSEVALSRLQSFIPTAETRLFDMREGIPFDDSSVKIVIADLSLHYFSDEDTFKVLEELNRVLEVEGLLICRVNSTKNLIDSACYYLDSGGLLRRYFDEVQIDYFFNNERWENIYKDEYIMTRYSTNKVVWEISMKKKYFT</sequence>
<proteinExistence type="predicted"/>
<keyword evidence="3" id="KW-1185">Reference proteome</keyword>
<evidence type="ECO:0000313" key="3">
    <source>
        <dbReference type="Proteomes" id="UP000609346"/>
    </source>
</evidence>
<name>A0ABR8MRI5_9BACL</name>
<dbReference type="Pfam" id="PF13649">
    <property type="entry name" value="Methyltransf_25"/>
    <property type="match status" value="1"/>
</dbReference>
<dbReference type="EMBL" id="JACXZA010000002">
    <property type="protein sequence ID" value="MBD3918605.1"/>
    <property type="molecule type" value="Genomic_DNA"/>
</dbReference>